<sequence>MSTPPRPRLKSITATPATPAAEPAAPRPAVGGPKGAARKGVVTAFRSDRFQSDEARRNAEDPTAERPGIRIYAPPVYRHHWDGARWSTRPGDTPTAAYACACGQTGIATGTRDVTALVAEYEAHKSACTGEPAAPTEGKDAA</sequence>
<organism evidence="2 3">
    <name type="scientific">Streptomyces lucensis JCM 4490</name>
    <dbReference type="NCBI Taxonomy" id="1306176"/>
    <lineage>
        <taxon>Bacteria</taxon>
        <taxon>Bacillati</taxon>
        <taxon>Actinomycetota</taxon>
        <taxon>Actinomycetes</taxon>
        <taxon>Kitasatosporales</taxon>
        <taxon>Streptomycetaceae</taxon>
        <taxon>Streptomyces</taxon>
    </lineage>
</organism>
<evidence type="ECO:0000313" key="2">
    <source>
        <dbReference type="EMBL" id="GGW52156.1"/>
    </source>
</evidence>
<keyword evidence="3" id="KW-1185">Reference proteome</keyword>
<name>A0A918MSB9_9ACTN</name>
<reference evidence="2" key="1">
    <citation type="journal article" date="2014" name="Int. J. Syst. Evol. Microbiol.">
        <title>Complete genome sequence of Corynebacterium casei LMG S-19264T (=DSM 44701T), isolated from a smear-ripened cheese.</title>
        <authorList>
            <consortium name="US DOE Joint Genome Institute (JGI-PGF)"/>
            <person name="Walter F."/>
            <person name="Albersmeier A."/>
            <person name="Kalinowski J."/>
            <person name="Ruckert C."/>
        </authorList>
    </citation>
    <scope>NUCLEOTIDE SEQUENCE</scope>
    <source>
        <strain evidence="2">JCM 4490</strain>
    </source>
</reference>
<protein>
    <submittedName>
        <fullName evidence="2">Uncharacterized protein</fullName>
    </submittedName>
</protein>
<reference evidence="2" key="2">
    <citation type="submission" date="2020-09" db="EMBL/GenBank/DDBJ databases">
        <authorList>
            <person name="Sun Q."/>
            <person name="Ohkuma M."/>
        </authorList>
    </citation>
    <scope>NUCLEOTIDE SEQUENCE</scope>
    <source>
        <strain evidence="2">JCM 4490</strain>
    </source>
</reference>
<feature type="compositionally biased region" description="Low complexity" evidence="1">
    <location>
        <begin position="14"/>
        <end position="31"/>
    </location>
</feature>
<dbReference type="EMBL" id="BMUE01000006">
    <property type="protein sequence ID" value="GGW52156.1"/>
    <property type="molecule type" value="Genomic_DNA"/>
</dbReference>
<comment type="caution">
    <text evidence="2">The sequence shown here is derived from an EMBL/GenBank/DDBJ whole genome shotgun (WGS) entry which is preliminary data.</text>
</comment>
<gene>
    <name evidence="2" type="ORF">GCM10010503_31430</name>
</gene>
<dbReference type="RefSeq" id="WP_229816054.1">
    <property type="nucleotide sequence ID" value="NZ_BMUE01000006.1"/>
</dbReference>
<accession>A0A918MSB9</accession>
<feature type="region of interest" description="Disordered" evidence="1">
    <location>
        <begin position="1"/>
        <end position="71"/>
    </location>
</feature>
<dbReference type="AlphaFoldDB" id="A0A918MSB9"/>
<dbReference type="Proteomes" id="UP000620224">
    <property type="component" value="Unassembled WGS sequence"/>
</dbReference>
<proteinExistence type="predicted"/>
<feature type="compositionally biased region" description="Basic and acidic residues" evidence="1">
    <location>
        <begin position="46"/>
        <end position="68"/>
    </location>
</feature>
<evidence type="ECO:0000256" key="1">
    <source>
        <dbReference type="SAM" id="MobiDB-lite"/>
    </source>
</evidence>
<evidence type="ECO:0000313" key="3">
    <source>
        <dbReference type="Proteomes" id="UP000620224"/>
    </source>
</evidence>